<keyword evidence="5 13" id="KW-0812">Transmembrane</keyword>
<feature type="transmembrane region" description="Helical" evidence="13">
    <location>
        <begin position="373"/>
        <end position="394"/>
    </location>
</feature>
<comment type="subcellular location">
    <subcellularLocation>
        <location evidence="2">Cell membrane</location>
    </subcellularLocation>
    <subcellularLocation>
        <location evidence="1">Membrane</location>
        <topology evidence="1">Multi-pass membrane protein</topology>
    </subcellularLocation>
</comment>
<dbReference type="GO" id="GO:0005230">
    <property type="term" value="F:extracellular ligand-gated monoatomic ion channel activity"/>
    <property type="evidence" value="ECO:0007669"/>
    <property type="project" value="InterPro"/>
</dbReference>
<keyword evidence="7 13" id="KW-1133">Transmembrane helix</keyword>
<keyword evidence="3 13" id="KW-0813">Transport</keyword>
<keyword evidence="6" id="KW-0732">Signal</keyword>
<dbReference type="CDD" id="cd19049">
    <property type="entry name" value="LGIC_TM_anion"/>
    <property type="match status" value="1"/>
</dbReference>
<evidence type="ECO:0000256" key="6">
    <source>
        <dbReference type="ARBA" id="ARBA00022729"/>
    </source>
</evidence>
<accession>A0A0N4ZEJ7</accession>
<evidence type="ECO:0000256" key="5">
    <source>
        <dbReference type="ARBA" id="ARBA00022692"/>
    </source>
</evidence>
<dbReference type="PANTHER" id="PTHR18945">
    <property type="entry name" value="NEUROTRANSMITTER GATED ION CHANNEL"/>
    <property type="match status" value="1"/>
</dbReference>
<keyword evidence="17" id="KW-1185">Reference proteome</keyword>
<evidence type="ECO:0000313" key="17">
    <source>
        <dbReference type="Proteomes" id="UP000038045"/>
    </source>
</evidence>
<feature type="transmembrane region" description="Helical" evidence="13">
    <location>
        <begin position="406"/>
        <end position="427"/>
    </location>
</feature>
<dbReference type="FunFam" id="2.70.170.10:FF:000035">
    <property type="entry name" value="Ligand-Gated ion Channel"/>
    <property type="match status" value="1"/>
</dbReference>
<feature type="transmembrane region" description="Helical" evidence="13">
    <location>
        <begin position="584"/>
        <end position="603"/>
    </location>
</feature>
<evidence type="ECO:0000256" key="10">
    <source>
        <dbReference type="ARBA" id="ARBA00023180"/>
    </source>
</evidence>
<evidence type="ECO:0000256" key="11">
    <source>
        <dbReference type="ARBA" id="ARBA00023303"/>
    </source>
</evidence>
<dbReference type="InterPro" id="IPR006028">
    <property type="entry name" value="GABAA/Glycine_rcpt"/>
</dbReference>
<reference evidence="18" key="1">
    <citation type="submission" date="2017-02" db="UniProtKB">
        <authorList>
            <consortium name="WormBaseParasite"/>
        </authorList>
    </citation>
    <scope>IDENTIFICATION</scope>
</reference>
<evidence type="ECO:0000259" key="16">
    <source>
        <dbReference type="Pfam" id="PF02932"/>
    </source>
</evidence>
<keyword evidence="4" id="KW-1003">Cell membrane</keyword>
<evidence type="ECO:0000256" key="2">
    <source>
        <dbReference type="ARBA" id="ARBA00004236"/>
    </source>
</evidence>
<dbReference type="SUPFAM" id="SSF63712">
    <property type="entry name" value="Nicotinic receptor ligand binding domain-like"/>
    <property type="match status" value="1"/>
</dbReference>
<dbReference type="SUPFAM" id="SSF90112">
    <property type="entry name" value="Neurotransmitter-gated ion-channel transmembrane pore"/>
    <property type="match status" value="1"/>
</dbReference>
<keyword evidence="8 13" id="KW-0406">Ion transport</keyword>
<evidence type="ECO:0000256" key="3">
    <source>
        <dbReference type="ARBA" id="ARBA00022448"/>
    </source>
</evidence>
<dbReference type="InterPro" id="IPR036719">
    <property type="entry name" value="Neuro-gated_channel_TM_sf"/>
</dbReference>
<protein>
    <submittedName>
        <fullName evidence="18">Ligand-gated ion channel 50</fullName>
    </submittedName>
</protein>
<dbReference type="InterPro" id="IPR018000">
    <property type="entry name" value="Neurotransmitter_ion_chnl_CS"/>
</dbReference>
<dbReference type="PRINTS" id="PR00252">
    <property type="entry name" value="NRIONCHANNEL"/>
</dbReference>
<dbReference type="Pfam" id="PF02932">
    <property type="entry name" value="Neur_chan_memb"/>
    <property type="match status" value="1"/>
</dbReference>
<dbReference type="Gene3D" id="1.20.58.390">
    <property type="entry name" value="Neurotransmitter-gated ion-channel transmembrane domain"/>
    <property type="match status" value="1"/>
</dbReference>
<name>A0A0N4ZEJ7_PARTI</name>
<keyword evidence="11 13" id="KW-0407">Ion channel</keyword>
<evidence type="ECO:0000256" key="14">
    <source>
        <dbReference type="SAM" id="MobiDB-lite"/>
    </source>
</evidence>
<feature type="domain" description="Neurotransmitter-gated ion-channel ligand-binding" evidence="15">
    <location>
        <begin position="140"/>
        <end position="342"/>
    </location>
</feature>
<dbReference type="InterPro" id="IPR006029">
    <property type="entry name" value="Neurotrans-gated_channel_TM"/>
</dbReference>
<dbReference type="WBParaSite" id="PTRK_0000609600.1">
    <property type="protein sequence ID" value="PTRK_0000609600.1"/>
    <property type="gene ID" value="PTRK_0000609600"/>
</dbReference>
<keyword evidence="10" id="KW-0325">Glycoprotein</keyword>
<proteinExistence type="inferred from homology"/>
<dbReference type="STRING" id="131310.A0A0N4ZEJ7"/>
<feature type="domain" description="Neurotransmitter-gated ion-channel transmembrane" evidence="16">
    <location>
        <begin position="351"/>
        <end position="599"/>
    </location>
</feature>
<evidence type="ECO:0000256" key="1">
    <source>
        <dbReference type="ARBA" id="ARBA00004141"/>
    </source>
</evidence>
<evidence type="ECO:0000256" key="8">
    <source>
        <dbReference type="ARBA" id="ARBA00023065"/>
    </source>
</evidence>
<evidence type="ECO:0000256" key="13">
    <source>
        <dbReference type="RuleBase" id="RU000687"/>
    </source>
</evidence>
<feature type="transmembrane region" description="Helical" evidence="13">
    <location>
        <begin position="345"/>
        <end position="367"/>
    </location>
</feature>
<evidence type="ECO:0000256" key="12">
    <source>
        <dbReference type="ARBA" id="ARBA00061606"/>
    </source>
</evidence>
<evidence type="ECO:0000256" key="9">
    <source>
        <dbReference type="ARBA" id="ARBA00023136"/>
    </source>
</evidence>
<sequence length="610" mass="70587">MLLTIQLFHWGLLFLKNTISINKIASKRKILGIIIILLIYTNVVKNTYGANLEAYTNFEVIDAEKSVDESKSTTPVATEKHIRHERGTYNSRSSESILPQNDKKTINSNVDFNSINKSFPENNYKSAKERCTRNSLNMGNIINSLLKDYDTHLLPEADGVNVTIELHVQGVSGISEITADFELDIMYSEIWSDKRLSFHHLNVCATNITVKSDFRNKIWTPDTCIINSKESAIHSSPSENTFVILYQTGMVWSNFRMNVRAPCTMDLKMFPFDRIECRLTFESYSFNKDEVRLLWHNNAVTMMEKVELPDFDLIGWTTHRKQMDYPNGVWDRAQVNFTFARRYGFYLFQSYFPTSLTVISSWVGFFFDVRSVSARITLGVSSLLALTFQFGNVLRHLPRVSYIKCLDVWMIFSVIFIFCTLVELAIVCQLNRWERERQIGSKVLGHWLNQIKKNMRNDKNKNTNNESNNNNNNNNAARRRWLVGAQAASNVTNGAALRVSDNDNLQIQNTEINNSSKGAVSSNRIEEQKDSLLTQVESDILNTDGKFKKKNILFRAKSQLIRLFNWFIEKDWTITSVQVDRISMIMFPLSFLVFNIIYWLVYFSKMDRPL</sequence>
<dbReference type="InterPro" id="IPR036734">
    <property type="entry name" value="Neur_chan_lig-bd_sf"/>
</dbReference>
<comment type="similarity">
    <text evidence="12 13">Belongs to the ligand-gated ion channel (TC 1.A.9) family.</text>
</comment>
<dbReference type="CDD" id="cd18990">
    <property type="entry name" value="LGIC_ECD_GABAAR"/>
    <property type="match status" value="1"/>
</dbReference>
<organism evidence="17 18">
    <name type="scientific">Parastrongyloides trichosuri</name>
    <name type="common">Possum-specific nematode worm</name>
    <dbReference type="NCBI Taxonomy" id="131310"/>
    <lineage>
        <taxon>Eukaryota</taxon>
        <taxon>Metazoa</taxon>
        <taxon>Ecdysozoa</taxon>
        <taxon>Nematoda</taxon>
        <taxon>Chromadorea</taxon>
        <taxon>Rhabditida</taxon>
        <taxon>Tylenchina</taxon>
        <taxon>Panagrolaimomorpha</taxon>
        <taxon>Strongyloidoidea</taxon>
        <taxon>Strongyloididae</taxon>
        <taxon>Parastrongyloides</taxon>
    </lineage>
</organism>
<dbReference type="InterPro" id="IPR038050">
    <property type="entry name" value="Neuro_actylchol_rec"/>
</dbReference>
<dbReference type="PRINTS" id="PR00253">
    <property type="entry name" value="GABAARECEPTR"/>
</dbReference>
<evidence type="ECO:0000259" key="15">
    <source>
        <dbReference type="Pfam" id="PF02931"/>
    </source>
</evidence>
<dbReference type="GO" id="GO:0005886">
    <property type="term" value="C:plasma membrane"/>
    <property type="evidence" value="ECO:0007669"/>
    <property type="project" value="UniProtKB-SubCell"/>
</dbReference>
<dbReference type="PROSITE" id="PS00236">
    <property type="entry name" value="NEUROTR_ION_CHANNEL"/>
    <property type="match status" value="1"/>
</dbReference>
<dbReference type="Gene3D" id="2.70.170.10">
    <property type="entry name" value="Neurotransmitter-gated ion-channel ligand-binding domain"/>
    <property type="match status" value="1"/>
</dbReference>
<evidence type="ECO:0000313" key="18">
    <source>
        <dbReference type="WBParaSite" id="PTRK_0000609600.1"/>
    </source>
</evidence>
<evidence type="ECO:0000256" key="4">
    <source>
        <dbReference type="ARBA" id="ARBA00022475"/>
    </source>
</evidence>
<dbReference type="InterPro" id="IPR006201">
    <property type="entry name" value="Neur_channel"/>
</dbReference>
<dbReference type="NCBIfam" id="TIGR00860">
    <property type="entry name" value="LIC"/>
    <property type="match status" value="1"/>
</dbReference>
<feature type="region of interest" description="Disordered" evidence="14">
    <location>
        <begin position="456"/>
        <end position="475"/>
    </location>
</feature>
<feature type="compositionally biased region" description="Low complexity" evidence="14">
    <location>
        <begin position="462"/>
        <end position="475"/>
    </location>
</feature>
<dbReference type="GO" id="GO:0004888">
    <property type="term" value="F:transmembrane signaling receptor activity"/>
    <property type="evidence" value="ECO:0007669"/>
    <property type="project" value="InterPro"/>
</dbReference>
<evidence type="ECO:0000256" key="7">
    <source>
        <dbReference type="ARBA" id="ARBA00022989"/>
    </source>
</evidence>
<dbReference type="AlphaFoldDB" id="A0A0N4ZEJ7"/>
<dbReference type="Proteomes" id="UP000038045">
    <property type="component" value="Unplaced"/>
</dbReference>
<dbReference type="Pfam" id="PF02931">
    <property type="entry name" value="Neur_chan_LBD"/>
    <property type="match status" value="1"/>
</dbReference>
<keyword evidence="9 13" id="KW-0472">Membrane</keyword>
<dbReference type="InterPro" id="IPR006202">
    <property type="entry name" value="Neur_chan_lig-bd"/>
</dbReference>